<evidence type="ECO:0000313" key="3">
    <source>
        <dbReference type="EMBL" id="JAL53347.1"/>
    </source>
</evidence>
<name>A0A0N8CAN5_9CRUS</name>
<organism evidence="3">
    <name type="scientific">Daphnia magna</name>
    <dbReference type="NCBI Taxonomy" id="35525"/>
    <lineage>
        <taxon>Eukaryota</taxon>
        <taxon>Metazoa</taxon>
        <taxon>Ecdysozoa</taxon>
        <taxon>Arthropoda</taxon>
        <taxon>Crustacea</taxon>
        <taxon>Branchiopoda</taxon>
        <taxon>Diplostraca</taxon>
        <taxon>Cladocera</taxon>
        <taxon>Anomopoda</taxon>
        <taxon>Daphniidae</taxon>
        <taxon>Daphnia</taxon>
    </lineage>
</organism>
<feature type="compositionally biased region" description="Low complexity" evidence="2">
    <location>
        <begin position="277"/>
        <end position="292"/>
    </location>
</feature>
<proteinExistence type="predicted"/>
<feature type="compositionally biased region" description="Low complexity" evidence="2">
    <location>
        <begin position="203"/>
        <end position="237"/>
    </location>
</feature>
<protein>
    <submittedName>
        <fullName evidence="3">Coiled-coil domain-containing protein</fullName>
    </submittedName>
</protein>
<dbReference type="OrthoDB" id="7475679at2759"/>
<dbReference type="AlphaFoldDB" id="A0A0N8CAN5"/>
<reference evidence="3" key="1">
    <citation type="submission" date="2015-10" db="EMBL/GenBank/DDBJ databases">
        <title>EvidentialGene: Evidence-directed Construction of Complete mRNA Transcriptomes without Genomes.</title>
        <authorList>
            <person name="Gilbert D.G."/>
        </authorList>
    </citation>
    <scope>NUCLEOTIDE SEQUENCE</scope>
</reference>
<feature type="coiled-coil region" evidence="1">
    <location>
        <begin position="456"/>
        <end position="592"/>
    </location>
</feature>
<evidence type="ECO:0000256" key="1">
    <source>
        <dbReference type="SAM" id="Coils"/>
    </source>
</evidence>
<feature type="compositionally biased region" description="Basic and acidic residues" evidence="2">
    <location>
        <begin position="378"/>
        <end position="394"/>
    </location>
</feature>
<feature type="region of interest" description="Disordered" evidence="2">
    <location>
        <begin position="139"/>
        <end position="325"/>
    </location>
</feature>
<dbReference type="EMBL" id="GDIQ01098379">
    <property type="protein sequence ID" value="JAL53347.1"/>
    <property type="molecule type" value="Transcribed_RNA"/>
</dbReference>
<accession>A0A0N8CAN5</accession>
<feature type="region of interest" description="Disordered" evidence="2">
    <location>
        <begin position="378"/>
        <end position="419"/>
    </location>
</feature>
<feature type="compositionally biased region" description="Low complexity" evidence="2">
    <location>
        <begin position="171"/>
        <end position="184"/>
    </location>
</feature>
<evidence type="ECO:0000256" key="2">
    <source>
        <dbReference type="SAM" id="MobiDB-lite"/>
    </source>
</evidence>
<sequence length="940" mass="104751">MCVALQLNWTSRFAGPERTQFVTHDLNLALKNDFMTVVSACAIMMEPTIAMSSHREHVHRLPSLNNLLESEVILGDDEGTSSCDEEDSEMHSALEDLSETNTADLKFHDCSLSSSIADSAVMTDQEIQQDMSRLSLSQSYYKPEEEMSRLPLSQSYYKPEEPSMTRSMLPRSNSTLSNRTSSSSRSRDQQRLVAPRPSYADNSSSGSKGRYSSPSPFATRRTVSVSGPSSQPTTPSTLRKPPTCSPTSTRPAVPPKPIGLTRQPSTLKAKTPESPMTPRRSSSVVSTTTSPTAKSFLASGKQPSVIRANKPVTPTKPLTPPKRTDERFATLGRRPKLSSPVISTSMSGGTSMEITAAARETKAAADKFATLPRRKITKDRPCLPKPQREPEPFSRMDGNATLPRPMKKLSSPTLPGPIMKPRTVIYMEKSAQTELSHKDVREGQEACQKLRSLSWQQQNNEEARQLERMLIQSKEEAEMLQQELDEEREERQIVQRELEKTTQRVAAMLDSMEGVEREFHTRGDSLIHLETNLQTSSQTISALQEQLEAQDAALLAQRLELNRSLQSEKALLQQIQENESESREMMEFLQAEKLTLHDTVRDSESEMGLLKSQLEDSQRLLLLKEEECQHLVRLAEQRRHELAALQADLKGAEGRTGSVLLAQGAQLSAAALALVKLHSRMDGLLQIILQSHALPAAELEALVFPNEAYRDDKPNIPAIEFTKLIEFSPTAKAVELEVNETETLTTPEQTQPIQRLVGSTSLQDLSDAINLTRRRPPEGREEPNPVIDEELRLAASLVDQIEDADHVLSKILRVLRRLILDKDSTMQQLSDEKEQLLASLSAQTVALLEAKEELNKLRKAGEEVEPITMEKVVDLGSYYSRWNDLSARLEAQICWSKSVSKVLETLPVDILHAHPALQQLLQKLVSNVDEEHDPNANGSG</sequence>
<keyword evidence="1" id="KW-0175">Coiled coil</keyword>